<organism evidence="1 2">
    <name type="scientific">Litorilituus lipolyticus</name>
    <dbReference type="NCBI Taxonomy" id="2491017"/>
    <lineage>
        <taxon>Bacteria</taxon>
        <taxon>Pseudomonadati</taxon>
        <taxon>Pseudomonadota</taxon>
        <taxon>Gammaproteobacteria</taxon>
        <taxon>Alteromonadales</taxon>
        <taxon>Colwelliaceae</taxon>
        <taxon>Litorilituus</taxon>
    </lineage>
</organism>
<proteinExistence type="predicted"/>
<dbReference type="Proteomes" id="UP000315303">
    <property type="component" value="Unassembled WGS sequence"/>
</dbReference>
<dbReference type="RefSeq" id="WP_140602837.1">
    <property type="nucleotide sequence ID" value="NZ_SAWY01000017.1"/>
</dbReference>
<sequence>MKQNLNKLSVFIKTTLCTSLLCLATPSYGAKEKAPRWFEIEVILFKQLGDKKLLKEQFPDEVMKPSAKRSFDLLSDFLQPDIKSLKQKLPFCQELNSSEKFYKSDFIAQARNTDFVLYQSQAQFSTKSLTEIEAMPVNAELNLALIENGQAELAAEQDITNSNNFNNAVSESLQQENQEVHSNESREVTDENIDSTTIVDNNVNADNIANLNVEAEQLTGLTEEQIQLLELAEQEFSLIQYKNYSYYPKQPKNTLCQIPESFFKQTLSPEQLASFNSTAFNVETMPQKIAASGVRKTHTPYLISKDSLRLNDVTQRLRWSKNFKPLVHLGWRQIGVTRNKAIPMQLFAGKHLAYEYQQQLKGYQEYVNQISASEINEQQVNALIAQFAQSYPAEHIDALQNVELSESESNKQINSLINSTDEATNTQQNTEGNSELIIKQQYINAIINQASLIKSDNTDYVISQLGQPIELLAQNNDDGLTNVTPEALEVAIMPEPPMQNWELDGLFKVHLDHYLYITADFNLVTKDVNSNSQGTEHLDERSKSKQISFQQNRRVISGEVHYFDHPYIGMLVQIRRFDPNKSGDDAVSQAIK</sequence>
<dbReference type="InterPro" id="IPR021241">
    <property type="entry name" value="CsiV"/>
</dbReference>
<keyword evidence="2" id="KW-1185">Reference proteome</keyword>
<name>A0A502KWF1_9GAMM</name>
<protein>
    <submittedName>
        <fullName evidence="1">Uncharacterized protein</fullName>
    </submittedName>
</protein>
<dbReference type="OrthoDB" id="5566524at2"/>
<dbReference type="AlphaFoldDB" id="A0A502KWF1"/>
<evidence type="ECO:0000313" key="1">
    <source>
        <dbReference type="EMBL" id="TPH15962.1"/>
    </source>
</evidence>
<gene>
    <name evidence="1" type="ORF">EPA86_07595</name>
</gene>
<dbReference type="EMBL" id="SAWY01000017">
    <property type="protein sequence ID" value="TPH15962.1"/>
    <property type="molecule type" value="Genomic_DNA"/>
</dbReference>
<comment type="caution">
    <text evidence="1">The sequence shown here is derived from an EMBL/GenBank/DDBJ whole genome shotgun (WGS) entry which is preliminary data.</text>
</comment>
<evidence type="ECO:0000313" key="2">
    <source>
        <dbReference type="Proteomes" id="UP000315303"/>
    </source>
</evidence>
<reference evidence="1 2" key="1">
    <citation type="submission" date="2019-01" db="EMBL/GenBank/DDBJ databases">
        <title>Litorilituus lipolytica sp. nov., isolated from intertidal sand of the Yellow Sea in China.</title>
        <authorList>
            <person name="Liu A."/>
        </authorList>
    </citation>
    <scope>NUCLEOTIDE SEQUENCE [LARGE SCALE GENOMIC DNA]</scope>
    <source>
        <strain evidence="1 2">RZ04</strain>
    </source>
</reference>
<dbReference type="Pfam" id="PF10972">
    <property type="entry name" value="CsiV"/>
    <property type="match status" value="1"/>
</dbReference>
<accession>A0A502KWF1</accession>